<proteinExistence type="inferred from homology"/>
<dbReference type="NCBIfam" id="TIGR00252">
    <property type="entry name" value="YraN family protein"/>
    <property type="match status" value="1"/>
</dbReference>
<dbReference type="HAMAP" id="MF_00048">
    <property type="entry name" value="UPF0102"/>
    <property type="match status" value="1"/>
</dbReference>
<evidence type="ECO:0000313" key="3">
    <source>
        <dbReference type="EMBL" id="PSJ46688.1"/>
    </source>
</evidence>
<evidence type="ECO:0000256" key="2">
    <source>
        <dbReference type="HAMAP-Rule" id="MF_00048"/>
    </source>
</evidence>
<evidence type="ECO:0000313" key="4">
    <source>
        <dbReference type="Proteomes" id="UP000240243"/>
    </source>
</evidence>
<accession>A0A2P7R8Y1</accession>
<dbReference type="Proteomes" id="UP000240243">
    <property type="component" value="Unassembled WGS sequence"/>
</dbReference>
<dbReference type="GO" id="GO:0003676">
    <property type="term" value="F:nucleic acid binding"/>
    <property type="evidence" value="ECO:0007669"/>
    <property type="project" value="InterPro"/>
</dbReference>
<gene>
    <name evidence="3" type="ORF">C7H85_08755</name>
</gene>
<reference evidence="3 4" key="1">
    <citation type="submission" date="2018-03" db="EMBL/GenBank/DDBJ databases">
        <title>The draft genome of Zobellella sp. 59N8.</title>
        <authorList>
            <person name="Liu L."/>
            <person name="Li L."/>
            <person name="Zhang X."/>
            <person name="Liang L."/>
            <person name="Wang T."/>
        </authorList>
    </citation>
    <scope>NUCLEOTIDE SEQUENCE [LARGE SCALE GENOMIC DNA]</scope>
    <source>
        <strain evidence="3 4">59N8</strain>
    </source>
</reference>
<dbReference type="InterPro" id="IPR003509">
    <property type="entry name" value="UPF0102_YraN-like"/>
</dbReference>
<dbReference type="InterPro" id="IPR011335">
    <property type="entry name" value="Restrct_endonuc-II-like"/>
</dbReference>
<comment type="caution">
    <text evidence="3">The sequence shown here is derived from an EMBL/GenBank/DDBJ whole genome shotgun (WGS) entry which is preliminary data.</text>
</comment>
<dbReference type="CDD" id="cd20736">
    <property type="entry name" value="PoNe_Nuclease"/>
    <property type="match status" value="1"/>
</dbReference>
<dbReference type="SUPFAM" id="SSF52980">
    <property type="entry name" value="Restriction endonuclease-like"/>
    <property type="match status" value="1"/>
</dbReference>
<evidence type="ECO:0000256" key="1">
    <source>
        <dbReference type="ARBA" id="ARBA00006738"/>
    </source>
</evidence>
<dbReference type="OrthoDB" id="9794876at2"/>
<dbReference type="AlphaFoldDB" id="A0A2P7R8Y1"/>
<keyword evidence="4" id="KW-1185">Reference proteome</keyword>
<dbReference type="EMBL" id="PXYG01000002">
    <property type="protein sequence ID" value="PSJ46688.1"/>
    <property type="molecule type" value="Genomic_DNA"/>
</dbReference>
<sequence>MANGYPEGSKRAQGDWHERRAERFLLDRGLILITRNFQCKLGEIDLIMRTGHTLVFIEVRYRKHRHFGGAAASVTPAKQQRLRRAALSYLQVKGLNESSQSCRFDLVACDGDDINWIPNAF</sequence>
<organism evidence="3 4">
    <name type="scientific">Zobellella endophytica</name>
    <dbReference type="NCBI Taxonomy" id="2116700"/>
    <lineage>
        <taxon>Bacteria</taxon>
        <taxon>Pseudomonadati</taxon>
        <taxon>Pseudomonadota</taxon>
        <taxon>Gammaproteobacteria</taxon>
        <taxon>Aeromonadales</taxon>
        <taxon>Aeromonadaceae</taxon>
        <taxon>Zobellella</taxon>
    </lineage>
</organism>
<dbReference type="PANTHER" id="PTHR34039">
    <property type="entry name" value="UPF0102 PROTEIN YRAN"/>
    <property type="match status" value="1"/>
</dbReference>
<dbReference type="Pfam" id="PF02021">
    <property type="entry name" value="UPF0102"/>
    <property type="match status" value="1"/>
</dbReference>
<protein>
    <recommendedName>
        <fullName evidence="2">UPF0102 protein C7H85_08755</fullName>
    </recommendedName>
</protein>
<dbReference type="PANTHER" id="PTHR34039:SF1">
    <property type="entry name" value="UPF0102 PROTEIN YRAN"/>
    <property type="match status" value="1"/>
</dbReference>
<comment type="similarity">
    <text evidence="1 2">Belongs to the UPF0102 family.</text>
</comment>
<dbReference type="Gene3D" id="3.40.1350.10">
    <property type="match status" value="1"/>
</dbReference>
<name>A0A2P7R8Y1_9GAMM</name>
<dbReference type="InterPro" id="IPR011856">
    <property type="entry name" value="tRNA_endonuc-like_dom_sf"/>
</dbReference>
<dbReference type="RefSeq" id="WP_106729300.1">
    <property type="nucleotide sequence ID" value="NZ_PXYG01000002.1"/>
</dbReference>
<dbReference type="NCBIfam" id="NF009150">
    <property type="entry name" value="PRK12497.1-3"/>
    <property type="match status" value="1"/>
</dbReference>